<organism evidence="1 2">
    <name type="scientific">Prunus persica</name>
    <name type="common">Peach</name>
    <name type="synonym">Amygdalus persica</name>
    <dbReference type="NCBI Taxonomy" id="3760"/>
    <lineage>
        <taxon>Eukaryota</taxon>
        <taxon>Viridiplantae</taxon>
        <taxon>Streptophyta</taxon>
        <taxon>Embryophyta</taxon>
        <taxon>Tracheophyta</taxon>
        <taxon>Spermatophyta</taxon>
        <taxon>Magnoliopsida</taxon>
        <taxon>eudicotyledons</taxon>
        <taxon>Gunneridae</taxon>
        <taxon>Pentapetalae</taxon>
        <taxon>rosids</taxon>
        <taxon>fabids</taxon>
        <taxon>Rosales</taxon>
        <taxon>Rosaceae</taxon>
        <taxon>Amygdaloideae</taxon>
        <taxon>Amygdaleae</taxon>
        <taxon>Prunus</taxon>
    </lineage>
</organism>
<dbReference type="Proteomes" id="UP000006882">
    <property type="component" value="Chromosome G1"/>
</dbReference>
<proteinExistence type="predicted"/>
<gene>
    <name evidence="1" type="ORF">PRUPE_1G236300</name>
</gene>
<dbReference type="EMBL" id="CM007651">
    <property type="protein sequence ID" value="ONI30190.1"/>
    <property type="molecule type" value="Genomic_DNA"/>
</dbReference>
<name>A0A251R3B9_PRUPE</name>
<evidence type="ECO:0000313" key="1">
    <source>
        <dbReference type="EMBL" id="ONI30190.1"/>
    </source>
</evidence>
<dbReference type="Gramene" id="ONI30190">
    <property type="protein sequence ID" value="ONI30190"/>
    <property type="gene ID" value="PRUPE_1G236300"/>
</dbReference>
<dbReference type="AlphaFoldDB" id="A0A251R3B9"/>
<sequence length="90" mass="10142">MNPEPIHPCDFLLPPPLRFSLSLSLSLSLSQFDYRGQTCIAQCSFTALRFNFNISYRFHKSSSIHTLNPRIAGEPDAAIHLAILENPNIK</sequence>
<evidence type="ECO:0000313" key="2">
    <source>
        <dbReference type="Proteomes" id="UP000006882"/>
    </source>
</evidence>
<keyword evidence="2" id="KW-1185">Reference proteome</keyword>
<accession>A0A251R3B9</accession>
<reference evidence="1 2" key="1">
    <citation type="journal article" date="2013" name="Nat. Genet.">
        <title>The high-quality draft genome of peach (Prunus persica) identifies unique patterns of genetic diversity, domestication and genome evolution.</title>
        <authorList>
            <consortium name="International Peach Genome Initiative"/>
            <person name="Verde I."/>
            <person name="Abbott A.G."/>
            <person name="Scalabrin S."/>
            <person name="Jung S."/>
            <person name="Shu S."/>
            <person name="Marroni F."/>
            <person name="Zhebentyayeva T."/>
            <person name="Dettori M.T."/>
            <person name="Grimwood J."/>
            <person name="Cattonaro F."/>
            <person name="Zuccolo A."/>
            <person name="Rossini L."/>
            <person name="Jenkins J."/>
            <person name="Vendramin E."/>
            <person name="Meisel L.A."/>
            <person name="Decroocq V."/>
            <person name="Sosinski B."/>
            <person name="Prochnik S."/>
            <person name="Mitros T."/>
            <person name="Policriti A."/>
            <person name="Cipriani G."/>
            <person name="Dondini L."/>
            <person name="Ficklin S."/>
            <person name="Goodstein D.M."/>
            <person name="Xuan P."/>
            <person name="Del Fabbro C."/>
            <person name="Aramini V."/>
            <person name="Copetti D."/>
            <person name="Gonzalez S."/>
            <person name="Horner D.S."/>
            <person name="Falchi R."/>
            <person name="Lucas S."/>
            <person name="Mica E."/>
            <person name="Maldonado J."/>
            <person name="Lazzari B."/>
            <person name="Bielenberg D."/>
            <person name="Pirona R."/>
            <person name="Miculan M."/>
            <person name="Barakat A."/>
            <person name="Testolin R."/>
            <person name="Stella A."/>
            <person name="Tartarini S."/>
            <person name="Tonutti P."/>
            <person name="Arus P."/>
            <person name="Orellana A."/>
            <person name="Wells C."/>
            <person name="Main D."/>
            <person name="Vizzotto G."/>
            <person name="Silva H."/>
            <person name="Salamini F."/>
            <person name="Schmutz J."/>
            <person name="Morgante M."/>
            <person name="Rokhsar D.S."/>
        </authorList>
    </citation>
    <scope>NUCLEOTIDE SEQUENCE [LARGE SCALE GENOMIC DNA]</scope>
    <source>
        <strain evidence="2">cv. Nemared</strain>
    </source>
</reference>
<protein>
    <submittedName>
        <fullName evidence="1">Uncharacterized protein</fullName>
    </submittedName>
</protein>